<keyword evidence="13" id="KW-1185">Reference proteome</keyword>
<evidence type="ECO:0000256" key="7">
    <source>
        <dbReference type="ARBA" id="ARBA00023128"/>
    </source>
</evidence>
<reference evidence="12 13" key="1">
    <citation type="journal article" date="2018" name="New Phytol.">
        <title>Comparative genomics and transcriptomics depict ericoid mycorrhizal fungi as versatile saprotrophs and plant mutualists.</title>
        <authorList>
            <person name="Martino E."/>
            <person name="Morin E."/>
            <person name="Grelet G.A."/>
            <person name="Kuo A."/>
            <person name="Kohler A."/>
            <person name="Daghino S."/>
            <person name="Barry K.W."/>
            <person name="Cichocki N."/>
            <person name="Clum A."/>
            <person name="Dockter R.B."/>
            <person name="Hainaut M."/>
            <person name="Kuo R.C."/>
            <person name="LaButti K."/>
            <person name="Lindahl B.D."/>
            <person name="Lindquist E.A."/>
            <person name="Lipzen A."/>
            <person name="Khouja H.R."/>
            <person name="Magnuson J."/>
            <person name="Murat C."/>
            <person name="Ohm R.A."/>
            <person name="Singer S.W."/>
            <person name="Spatafora J.W."/>
            <person name="Wang M."/>
            <person name="Veneault-Fourrey C."/>
            <person name="Henrissat B."/>
            <person name="Grigoriev I.V."/>
            <person name="Martin F.M."/>
            <person name="Perotto S."/>
        </authorList>
    </citation>
    <scope>NUCLEOTIDE SEQUENCE [LARGE SCALE GENOMIC DNA]</scope>
    <source>
        <strain evidence="12 13">ATCC 22711</strain>
    </source>
</reference>
<sequence length="467" mass="52629">MEDDSSDPMSLFRPPIIRSAGAILDRSLFTKRVPIAAARVLDVKNISRFRAQLEKSKDALRLERLINVRPDPDPALASKGGKCLLLKPEVKPEVPETWSTSLQEAVRAEELKVIPYTLALDYDYWTYHDVMTALLPEEAQEEIPVGFAIVGHVAHLNLREEYLPYKKLIAEVLVDKNAAVRTVINKTDDVGTHSEYRTFGYEVLAGEDDMNVEIREGECTFRFDYSKVYWNSRLQTEHKRLVDMFNPGEVVCDVMAGVGPFACPAGKKGVFVWANDLNPDSYASLKDAITRNKISNFVRPFCSDGHKFIQAAADDLLSLTATHQNTITIPAKRSRKALPTDPIPPPTILTIPQTINHFVMNLPATAIDFLGSFTGLYEGHEALFEPHTQTRLPMIHVHCFSTKSDDNVRETIAICKRISENLEFEIRPGDPEVVVHEVRDVAPKKRMFCASFRLPPEVAFRKRRVSS</sequence>
<dbReference type="EC" id="2.1.1.228" evidence="10"/>
<dbReference type="SUPFAM" id="SSF53335">
    <property type="entry name" value="S-adenosyl-L-methionine-dependent methyltransferases"/>
    <property type="match status" value="1"/>
</dbReference>
<keyword evidence="7 10" id="KW-0496">Mitochondrion</keyword>
<evidence type="ECO:0000256" key="8">
    <source>
        <dbReference type="ARBA" id="ARBA00023242"/>
    </source>
</evidence>
<evidence type="ECO:0000256" key="5">
    <source>
        <dbReference type="ARBA" id="ARBA00022691"/>
    </source>
</evidence>
<keyword evidence="8 10" id="KW-0539">Nucleus</keyword>
<dbReference type="GO" id="GO:0070901">
    <property type="term" value="P:mitochondrial tRNA methylation"/>
    <property type="evidence" value="ECO:0007669"/>
    <property type="project" value="TreeGrafter"/>
</dbReference>
<evidence type="ECO:0000256" key="10">
    <source>
        <dbReference type="HAMAP-Rule" id="MF_03152"/>
    </source>
</evidence>
<evidence type="ECO:0000256" key="1">
    <source>
        <dbReference type="ARBA" id="ARBA00009775"/>
    </source>
</evidence>
<dbReference type="Proteomes" id="UP000241818">
    <property type="component" value="Unassembled WGS sequence"/>
</dbReference>
<comment type="subunit">
    <text evidence="10">Monomer.</text>
</comment>
<dbReference type="FunCoup" id="A0A2T3BA12">
    <property type="interactions" value="1074"/>
</dbReference>
<dbReference type="InterPro" id="IPR030382">
    <property type="entry name" value="MeTrfase_TRM5/TYW2"/>
</dbReference>
<evidence type="ECO:0000256" key="3">
    <source>
        <dbReference type="ARBA" id="ARBA00022603"/>
    </source>
</evidence>
<protein>
    <recommendedName>
        <fullName evidence="10">tRNA (guanine(37)-N1)-methyltransferase</fullName>
        <ecNumber evidence="10">2.1.1.228</ecNumber>
    </recommendedName>
    <alternativeName>
        <fullName evidence="10">M1G-methyltransferase</fullName>
    </alternativeName>
    <alternativeName>
        <fullName evidence="10">tRNA [GM37] methyltransferase</fullName>
    </alternativeName>
    <alternativeName>
        <fullName evidence="10">tRNA methyltransferase 5</fullName>
    </alternativeName>
</protein>
<dbReference type="InParanoid" id="A0A2T3BA12"/>
<dbReference type="AlphaFoldDB" id="A0A2T3BA12"/>
<evidence type="ECO:0000256" key="9">
    <source>
        <dbReference type="ARBA" id="ARBA00047783"/>
    </source>
</evidence>
<comment type="similarity">
    <text evidence="10">Belongs to the TRM5 / TYW2 family.</text>
</comment>
<keyword evidence="5 10" id="KW-0949">S-adenosyl-L-methionine</keyword>
<dbReference type="InterPro" id="IPR056744">
    <property type="entry name" value="TRM5/TYW2-like_N"/>
</dbReference>
<dbReference type="InterPro" id="IPR029063">
    <property type="entry name" value="SAM-dependent_MTases_sf"/>
</dbReference>
<feature type="binding site" evidence="10">
    <location>
        <position position="238"/>
    </location>
    <ligand>
        <name>S-adenosyl-L-methionine</name>
        <dbReference type="ChEBI" id="CHEBI:59789"/>
    </ligand>
</feature>
<dbReference type="GO" id="GO:0002939">
    <property type="term" value="P:tRNA N1-guanine methylation"/>
    <property type="evidence" value="ECO:0007669"/>
    <property type="project" value="TreeGrafter"/>
</dbReference>
<dbReference type="InterPro" id="IPR056743">
    <property type="entry name" value="TRM5-TYW2-like_MTfase"/>
</dbReference>
<dbReference type="STRING" id="857342.A0A2T3BA12"/>
<dbReference type="GO" id="GO:0005759">
    <property type="term" value="C:mitochondrial matrix"/>
    <property type="evidence" value="ECO:0007669"/>
    <property type="project" value="UniProtKB-SubCell"/>
</dbReference>
<dbReference type="Gene3D" id="3.30.300.110">
    <property type="entry name" value="Met-10+ protein-like domains"/>
    <property type="match status" value="1"/>
</dbReference>
<dbReference type="HAMAP" id="MF_03152">
    <property type="entry name" value="TRM5"/>
    <property type="match status" value="1"/>
</dbReference>
<dbReference type="OrthoDB" id="408788at2759"/>
<organism evidence="12 13">
    <name type="scientific">Amorphotheca resinae ATCC 22711</name>
    <dbReference type="NCBI Taxonomy" id="857342"/>
    <lineage>
        <taxon>Eukaryota</taxon>
        <taxon>Fungi</taxon>
        <taxon>Dikarya</taxon>
        <taxon>Ascomycota</taxon>
        <taxon>Pezizomycotina</taxon>
        <taxon>Leotiomycetes</taxon>
        <taxon>Helotiales</taxon>
        <taxon>Amorphothecaceae</taxon>
        <taxon>Amorphotheca</taxon>
    </lineage>
</organism>
<feature type="binding site" evidence="10">
    <location>
        <position position="361"/>
    </location>
    <ligand>
        <name>S-adenosyl-L-methionine</name>
        <dbReference type="ChEBI" id="CHEBI:59789"/>
    </ligand>
</feature>
<comment type="catalytic activity">
    <reaction evidence="9 10">
        <text>guanosine(37) in tRNA + S-adenosyl-L-methionine = N(1)-methylguanosine(37) in tRNA + S-adenosyl-L-homocysteine + H(+)</text>
        <dbReference type="Rhea" id="RHEA:36899"/>
        <dbReference type="Rhea" id="RHEA-COMP:10145"/>
        <dbReference type="Rhea" id="RHEA-COMP:10147"/>
        <dbReference type="ChEBI" id="CHEBI:15378"/>
        <dbReference type="ChEBI" id="CHEBI:57856"/>
        <dbReference type="ChEBI" id="CHEBI:59789"/>
        <dbReference type="ChEBI" id="CHEBI:73542"/>
        <dbReference type="ChEBI" id="CHEBI:74269"/>
        <dbReference type="EC" id="2.1.1.228"/>
    </reaction>
</comment>
<dbReference type="Pfam" id="PF02475">
    <property type="entry name" value="TRM5-TYW2_MTfase"/>
    <property type="match status" value="1"/>
</dbReference>
<feature type="domain" description="SAM-dependent methyltransferase TRM5/TYW2-type" evidence="11">
    <location>
        <begin position="147"/>
        <end position="456"/>
    </location>
</feature>
<comment type="subcellular location">
    <subcellularLocation>
        <location evidence="10">Mitochondrion matrix</location>
    </subcellularLocation>
    <subcellularLocation>
        <location evidence="10">Nucleus</location>
    </subcellularLocation>
    <subcellularLocation>
        <location evidence="10">Cytoplasm</location>
    </subcellularLocation>
    <text evidence="10">Predominantly in the mitochondria and in the nucleus.</text>
</comment>
<keyword evidence="3 10" id="KW-0489">Methyltransferase</keyword>
<keyword evidence="6 10" id="KW-0819">tRNA processing</keyword>
<dbReference type="FunFam" id="3.30.300.110:FF:000001">
    <property type="entry name" value="tRNA (guanine(37)-N1)-methyltransferase"/>
    <property type="match status" value="1"/>
</dbReference>
<dbReference type="InterPro" id="IPR025792">
    <property type="entry name" value="tRNA_Gua_MeTrfase_euk"/>
</dbReference>
<evidence type="ECO:0000256" key="4">
    <source>
        <dbReference type="ARBA" id="ARBA00022679"/>
    </source>
</evidence>
<accession>A0A2T3BA12</accession>
<evidence type="ECO:0000313" key="13">
    <source>
        <dbReference type="Proteomes" id="UP000241818"/>
    </source>
</evidence>
<dbReference type="GO" id="GO:0052906">
    <property type="term" value="F:tRNA (guanine(37)-N1)-methyltransferase activity"/>
    <property type="evidence" value="ECO:0007669"/>
    <property type="project" value="UniProtKB-UniRule"/>
</dbReference>
<name>A0A2T3BA12_AMORE</name>
<evidence type="ECO:0000313" key="12">
    <source>
        <dbReference type="EMBL" id="PSS25165.1"/>
    </source>
</evidence>
<dbReference type="EMBL" id="KZ679007">
    <property type="protein sequence ID" value="PSS25165.1"/>
    <property type="molecule type" value="Genomic_DNA"/>
</dbReference>
<dbReference type="Gene3D" id="3.40.50.150">
    <property type="entry name" value="Vaccinia Virus protein VP39"/>
    <property type="match status" value="1"/>
</dbReference>
<dbReference type="PROSITE" id="PS51684">
    <property type="entry name" value="SAM_MT_TRM5_TYW2"/>
    <property type="match status" value="1"/>
</dbReference>
<gene>
    <name evidence="10" type="primary">TRM5</name>
    <name evidence="12" type="ORF">M430DRAFT_114630</name>
</gene>
<evidence type="ECO:0000256" key="2">
    <source>
        <dbReference type="ARBA" id="ARBA00022490"/>
    </source>
</evidence>
<dbReference type="Pfam" id="PF25133">
    <property type="entry name" value="TYW2_N_2"/>
    <property type="match status" value="1"/>
</dbReference>
<dbReference type="GO" id="GO:0005634">
    <property type="term" value="C:nucleus"/>
    <property type="evidence" value="ECO:0007669"/>
    <property type="project" value="UniProtKB-SubCell"/>
</dbReference>
<dbReference type="PANTHER" id="PTHR23245">
    <property type="entry name" value="TRNA METHYLTRANSFERASE"/>
    <property type="match status" value="1"/>
</dbReference>
<proteinExistence type="inferred from homology"/>
<keyword evidence="4 10" id="KW-0808">Transferase</keyword>
<keyword evidence="2 10" id="KW-0963">Cytoplasm</keyword>
<feature type="binding site" evidence="10">
    <location>
        <begin position="276"/>
        <end position="277"/>
    </location>
    <ligand>
        <name>S-adenosyl-L-methionine</name>
        <dbReference type="ChEBI" id="CHEBI:59789"/>
    </ligand>
</feature>
<evidence type="ECO:0000259" key="11">
    <source>
        <dbReference type="PROSITE" id="PS51684"/>
    </source>
</evidence>
<dbReference type="PANTHER" id="PTHR23245:SF36">
    <property type="entry name" value="TRNA (GUANINE(37)-N1)-METHYLTRANSFERASE"/>
    <property type="match status" value="1"/>
</dbReference>
<comment type="similarity">
    <text evidence="1">Belongs to the class I-like SAM-binding methyltransferase superfamily. TRM5/TYW2 family.</text>
</comment>
<evidence type="ECO:0000256" key="6">
    <source>
        <dbReference type="ARBA" id="ARBA00022694"/>
    </source>
</evidence>
<comment type="function">
    <text evidence="10">Specifically methylates the N1 position of guanosine-37 in various cytoplasmic and mitochondrial tRNAs. Methylation is not dependent on the nature of the nucleoside 5' of the target nucleoside. This is the first step in the biosynthesis of wybutosine (yW), a modified base adjacent to the anticodon of tRNAs and required for accurate decoding.</text>
</comment>
<feature type="binding site" evidence="10">
    <location>
        <begin position="304"/>
        <end position="305"/>
    </location>
    <ligand>
        <name>S-adenosyl-L-methionine</name>
        <dbReference type="ChEBI" id="CHEBI:59789"/>
    </ligand>
</feature>